<comment type="caution">
    <text evidence="3">The sequence shown here is derived from an EMBL/GenBank/DDBJ whole genome shotgun (WGS) entry which is preliminary data.</text>
</comment>
<feature type="compositionally biased region" description="Polar residues" evidence="1">
    <location>
        <begin position="8"/>
        <end position="24"/>
    </location>
</feature>
<name>A0A2S5KQR4_9PROT</name>
<dbReference type="SUPFAM" id="SSF140591">
    <property type="entry name" value="Type III secretion system domain"/>
    <property type="match status" value="1"/>
</dbReference>
<dbReference type="GO" id="GO:0050709">
    <property type="term" value="P:negative regulation of protein secretion"/>
    <property type="evidence" value="ECO:0007669"/>
    <property type="project" value="InterPro"/>
</dbReference>
<protein>
    <submittedName>
        <fullName evidence="3">SepL/TyeA/HrpJ family type III secretion system gatekeeper</fullName>
    </submittedName>
</protein>
<evidence type="ECO:0000259" key="2">
    <source>
        <dbReference type="Pfam" id="PF07201"/>
    </source>
</evidence>
<dbReference type="Gene3D" id="1.10.150.630">
    <property type="match status" value="1"/>
</dbReference>
<evidence type="ECO:0000313" key="4">
    <source>
        <dbReference type="Proteomes" id="UP000238196"/>
    </source>
</evidence>
<feature type="domain" description="Hypersensitivity response secretion-like HrpJ" evidence="2">
    <location>
        <begin position="58"/>
        <end position="217"/>
    </location>
</feature>
<dbReference type="GO" id="GO:0009986">
    <property type="term" value="C:cell surface"/>
    <property type="evidence" value="ECO:0007669"/>
    <property type="project" value="InterPro"/>
</dbReference>
<dbReference type="EMBL" id="PRLP01000035">
    <property type="protein sequence ID" value="PPC77033.1"/>
    <property type="molecule type" value="Genomic_DNA"/>
</dbReference>
<feature type="region of interest" description="Disordered" evidence="1">
    <location>
        <begin position="1"/>
        <end position="34"/>
    </location>
</feature>
<dbReference type="GO" id="GO:0019867">
    <property type="term" value="C:outer membrane"/>
    <property type="evidence" value="ECO:0007669"/>
    <property type="project" value="InterPro"/>
</dbReference>
<sequence>MADHPMNMSITPTPDATTLDSTFYTPPVTPSTPAEKVDLKSIAEDALADSMEEISMKFSESVERHSKSLEERSVKPRTLLRIEKLEALYTLLNSHADSRLDEDVRKLLAMGQQKFSLDQLLDLVGGDPAKAEVLAQHAMHRAKTQGNGTLLNNLQQVVQSLHSEHGAEVQAGINTAEALAMFSQDPQQRQNIRSLYYRNIVGQASLAAIFDALLSQFDEHHFSQGIHTLMRAMDDDLRSQFPSLPVNQLRVLLRDLTASQQLSNILNGSRELLNKMAAKHMARQMSAARLTRRLVEFTQSNIYPREIKTLSDDTVGQSPLHHLQFLNALYPLIQQMPLAIWKDGKSRQGTLNLMLRMMTEYAHFERQQLAAQQQA</sequence>
<dbReference type="Proteomes" id="UP000238196">
    <property type="component" value="Unassembled WGS sequence"/>
</dbReference>
<evidence type="ECO:0000256" key="1">
    <source>
        <dbReference type="SAM" id="MobiDB-lite"/>
    </source>
</evidence>
<dbReference type="InterPro" id="IPR010812">
    <property type="entry name" value="HrpJ-like"/>
</dbReference>
<reference evidence="3 4" key="1">
    <citation type="submission" date="2018-02" db="EMBL/GenBank/DDBJ databases">
        <title>novel marine gammaproteobacteria from coastal saline agro ecosystem.</title>
        <authorList>
            <person name="Krishnan R."/>
            <person name="Ramesh Kumar N."/>
        </authorList>
    </citation>
    <scope>NUCLEOTIDE SEQUENCE [LARGE SCALE GENOMIC DNA]</scope>
    <source>
        <strain evidence="3 4">228</strain>
    </source>
</reference>
<dbReference type="GO" id="GO:0030254">
    <property type="term" value="P:protein secretion by the type III secretion system"/>
    <property type="evidence" value="ECO:0007669"/>
    <property type="project" value="InterPro"/>
</dbReference>
<dbReference type="OrthoDB" id="5863785at2"/>
<dbReference type="Pfam" id="PF07201">
    <property type="entry name" value="HrpJ"/>
    <property type="match status" value="1"/>
</dbReference>
<proteinExistence type="predicted"/>
<dbReference type="AlphaFoldDB" id="A0A2S5KQR4"/>
<gene>
    <name evidence="3" type="ORF">C4K68_11445</name>
</gene>
<dbReference type="InterPro" id="IPR013401">
    <property type="entry name" value="T3SS_LcrE"/>
</dbReference>
<organism evidence="3 4">
    <name type="scientific">Proteobacteria bacterium 228</name>
    <dbReference type="NCBI Taxonomy" id="2083153"/>
    <lineage>
        <taxon>Bacteria</taxon>
        <taxon>Pseudomonadati</taxon>
        <taxon>Pseudomonadota</taxon>
    </lineage>
</organism>
<dbReference type="NCBIfam" id="TIGR02511">
    <property type="entry name" value="type_III_tyeA"/>
    <property type="match status" value="1"/>
</dbReference>
<accession>A0A2S5KQR4</accession>
<dbReference type="NCBIfam" id="TIGR02568">
    <property type="entry name" value="LcrE"/>
    <property type="match status" value="1"/>
</dbReference>
<evidence type="ECO:0000313" key="3">
    <source>
        <dbReference type="EMBL" id="PPC77033.1"/>
    </source>
</evidence>
<dbReference type="InterPro" id="IPR013351">
    <property type="entry name" value="T3SS_TyeA-rel"/>
</dbReference>